<proteinExistence type="inferred from homology"/>
<dbReference type="PRINTS" id="PR00992">
    <property type="entry name" value="ALARACEMASE"/>
</dbReference>
<feature type="binding site" evidence="4">
    <location>
        <position position="325"/>
    </location>
    <ligand>
        <name>substrate</name>
    </ligand>
</feature>
<dbReference type="PROSITE" id="PS00395">
    <property type="entry name" value="ALANINE_RACEMASE"/>
    <property type="match status" value="1"/>
</dbReference>
<keyword evidence="7" id="KW-1185">Reference proteome</keyword>
<feature type="modified residue" description="N6-(pyridoxal phosphate)lysine" evidence="4">
    <location>
        <position position="46"/>
    </location>
</feature>
<dbReference type="EC" id="5.1.1.1" evidence="4"/>
<dbReference type="InterPro" id="IPR020622">
    <property type="entry name" value="Ala_racemase_pyridoxalP-BS"/>
</dbReference>
<feature type="domain" description="Alanine racemase C-terminal" evidence="5">
    <location>
        <begin position="256"/>
        <end position="385"/>
    </location>
</feature>
<organism evidence="6 7">
    <name type="scientific">Luteococcus sanguinis</name>
    <dbReference type="NCBI Taxonomy" id="174038"/>
    <lineage>
        <taxon>Bacteria</taxon>
        <taxon>Bacillati</taxon>
        <taxon>Actinomycetota</taxon>
        <taxon>Actinomycetes</taxon>
        <taxon>Propionibacteriales</taxon>
        <taxon>Propionibacteriaceae</taxon>
        <taxon>Luteococcus</taxon>
    </lineage>
</organism>
<sequence>MSQTPGPRVAGSMYSTRAIVDLAAIRHNLAQARSLADGRAVLLALKANAYGHGAVEVARMVTRTGCADWLGVATVPEGVELREAGVGLPILKLSHCFRDEVMTALEHDISVAVVDEASIDAAQAAGARLGGEHPVQLKVDTGMRRIGVEPAGAAALAARIVASPNLSLQGIFTHLPVSDMGGDDDQAFTRTELERFRATVDAVTTAVGPVNLVHATPSGGLLQHDLAGMTMVRPGILAYGYFPDASTARPVDLKRAMSLVSRVSFVKKVPAGESVGYGRTWTATEDSWVATVPVGYADGYSRLNSNRGRMLVRGRSYPIVGRVCMDQTMINLGPGTPEVRVGDEVVLMGRSGDEVVDADELAAQMGTISYEVTCLIAPRVTRTYLDEDWRGAGSANWY</sequence>
<feature type="binding site" evidence="4">
    <location>
        <position position="145"/>
    </location>
    <ligand>
        <name>substrate</name>
    </ligand>
</feature>
<dbReference type="Proteomes" id="UP001596266">
    <property type="component" value="Unassembled WGS sequence"/>
</dbReference>
<dbReference type="InterPro" id="IPR011079">
    <property type="entry name" value="Ala_racemase_C"/>
</dbReference>
<dbReference type="Pfam" id="PF00842">
    <property type="entry name" value="Ala_racemase_C"/>
    <property type="match status" value="1"/>
</dbReference>
<evidence type="ECO:0000313" key="7">
    <source>
        <dbReference type="Proteomes" id="UP001596266"/>
    </source>
</evidence>
<feature type="active site" description="Proton acceptor; specific for L-alanine" evidence="4">
    <location>
        <position position="277"/>
    </location>
</feature>
<gene>
    <name evidence="6" type="primary">alr</name>
    <name evidence="6" type="ORF">ACFP57_07130</name>
</gene>
<dbReference type="NCBIfam" id="TIGR00492">
    <property type="entry name" value="alr"/>
    <property type="match status" value="1"/>
</dbReference>
<comment type="caution">
    <text evidence="6">The sequence shown here is derived from an EMBL/GenBank/DDBJ whole genome shotgun (WGS) entry which is preliminary data.</text>
</comment>
<dbReference type="RefSeq" id="WP_343884242.1">
    <property type="nucleotide sequence ID" value="NZ_BAAAKI010000001.1"/>
</dbReference>
<dbReference type="HAMAP" id="MF_01201">
    <property type="entry name" value="Ala_racemase"/>
    <property type="match status" value="1"/>
</dbReference>
<accession>A0ABW1X2P1</accession>
<dbReference type="GO" id="GO:0008784">
    <property type="term" value="F:alanine racemase activity"/>
    <property type="evidence" value="ECO:0007669"/>
    <property type="project" value="UniProtKB-EC"/>
</dbReference>
<dbReference type="Gene3D" id="3.20.20.10">
    <property type="entry name" value="Alanine racemase"/>
    <property type="match status" value="1"/>
</dbReference>
<comment type="cofactor">
    <cofactor evidence="1 4">
        <name>pyridoxal 5'-phosphate</name>
        <dbReference type="ChEBI" id="CHEBI:597326"/>
    </cofactor>
</comment>
<dbReference type="PANTHER" id="PTHR30511">
    <property type="entry name" value="ALANINE RACEMASE"/>
    <property type="match status" value="1"/>
</dbReference>
<protein>
    <recommendedName>
        <fullName evidence="4">Alanine racemase</fullName>
        <ecNumber evidence="4">5.1.1.1</ecNumber>
    </recommendedName>
</protein>
<reference evidence="7" key="1">
    <citation type="journal article" date="2019" name="Int. J. Syst. Evol. Microbiol.">
        <title>The Global Catalogue of Microorganisms (GCM) 10K type strain sequencing project: providing services to taxonomists for standard genome sequencing and annotation.</title>
        <authorList>
            <consortium name="The Broad Institute Genomics Platform"/>
            <consortium name="The Broad Institute Genome Sequencing Center for Infectious Disease"/>
            <person name="Wu L."/>
            <person name="Ma J."/>
        </authorList>
    </citation>
    <scope>NUCLEOTIDE SEQUENCE [LARGE SCALE GENOMIC DNA]</scope>
    <source>
        <strain evidence="7">CGMCC 1.15277</strain>
    </source>
</reference>
<evidence type="ECO:0000259" key="5">
    <source>
        <dbReference type="SMART" id="SM01005"/>
    </source>
</evidence>
<comment type="catalytic activity">
    <reaction evidence="4">
        <text>L-alanine = D-alanine</text>
        <dbReference type="Rhea" id="RHEA:20249"/>
        <dbReference type="ChEBI" id="CHEBI:57416"/>
        <dbReference type="ChEBI" id="CHEBI:57972"/>
        <dbReference type="EC" id="5.1.1.1"/>
    </reaction>
</comment>
<dbReference type="PANTHER" id="PTHR30511:SF0">
    <property type="entry name" value="ALANINE RACEMASE, CATABOLIC-RELATED"/>
    <property type="match status" value="1"/>
</dbReference>
<dbReference type="EMBL" id="JBHSUA010000015">
    <property type="protein sequence ID" value="MFC6396759.1"/>
    <property type="molecule type" value="Genomic_DNA"/>
</dbReference>
<evidence type="ECO:0000256" key="4">
    <source>
        <dbReference type="HAMAP-Rule" id="MF_01201"/>
    </source>
</evidence>
<evidence type="ECO:0000256" key="1">
    <source>
        <dbReference type="ARBA" id="ARBA00001933"/>
    </source>
</evidence>
<dbReference type="Pfam" id="PF01168">
    <property type="entry name" value="Ala_racemase_N"/>
    <property type="match status" value="1"/>
</dbReference>
<comment type="pathway">
    <text evidence="4">Amino-acid biosynthesis; D-alanine biosynthesis; D-alanine from L-alanine: step 1/1.</text>
</comment>
<dbReference type="InterPro" id="IPR029066">
    <property type="entry name" value="PLP-binding_barrel"/>
</dbReference>
<dbReference type="SUPFAM" id="SSF51419">
    <property type="entry name" value="PLP-binding barrel"/>
    <property type="match status" value="1"/>
</dbReference>
<comment type="similarity">
    <text evidence="4">Belongs to the alanine racemase family.</text>
</comment>
<dbReference type="InterPro" id="IPR009006">
    <property type="entry name" value="Ala_racemase/Decarboxylase_C"/>
</dbReference>
<name>A0ABW1X2P1_9ACTN</name>
<dbReference type="SMART" id="SM01005">
    <property type="entry name" value="Ala_racemase_C"/>
    <property type="match status" value="1"/>
</dbReference>
<evidence type="ECO:0000313" key="6">
    <source>
        <dbReference type="EMBL" id="MFC6396759.1"/>
    </source>
</evidence>
<keyword evidence="3 4" id="KW-0413">Isomerase</keyword>
<dbReference type="Gene3D" id="2.40.37.10">
    <property type="entry name" value="Lyase, Ornithine Decarboxylase, Chain A, domain 1"/>
    <property type="match status" value="1"/>
</dbReference>
<feature type="active site" description="Proton acceptor; specific for D-alanine" evidence="4">
    <location>
        <position position="46"/>
    </location>
</feature>
<dbReference type="InterPro" id="IPR001608">
    <property type="entry name" value="Ala_racemase_N"/>
</dbReference>
<keyword evidence="2 4" id="KW-0663">Pyridoxal phosphate</keyword>
<evidence type="ECO:0000256" key="2">
    <source>
        <dbReference type="ARBA" id="ARBA00022898"/>
    </source>
</evidence>
<evidence type="ECO:0000256" key="3">
    <source>
        <dbReference type="ARBA" id="ARBA00023235"/>
    </source>
</evidence>
<dbReference type="InterPro" id="IPR000821">
    <property type="entry name" value="Ala_racemase"/>
</dbReference>
<dbReference type="CDD" id="cd00430">
    <property type="entry name" value="PLPDE_III_AR"/>
    <property type="match status" value="1"/>
</dbReference>
<comment type="function">
    <text evidence="4">Catalyzes the interconversion of L-alanine and D-alanine. May also act on other amino acids.</text>
</comment>
<dbReference type="SUPFAM" id="SSF50621">
    <property type="entry name" value="Alanine racemase C-terminal domain-like"/>
    <property type="match status" value="1"/>
</dbReference>